<dbReference type="AlphaFoldDB" id="A0A9Q0HQ45"/>
<dbReference type="Proteomes" id="UP001151287">
    <property type="component" value="Unassembled WGS sequence"/>
</dbReference>
<dbReference type="Pfam" id="PF00847">
    <property type="entry name" value="AP2"/>
    <property type="match status" value="1"/>
</dbReference>
<evidence type="ECO:0000256" key="1">
    <source>
        <dbReference type="ARBA" id="ARBA00004123"/>
    </source>
</evidence>
<keyword evidence="2" id="KW-0805">Transcription regulation</keyword>
<evidence type="ECO:0000256" key="5">
    <source>
        <dbReference type="ARBA" id="ARBA00023242"/>
    </source>
</evidence>
<proteinExistence type="predicted"/>
<sequence>MLSLHQIEKATPTTPVQPVQPARPVYYRSSSFGRLIADQWRELPFQQDDSDDMVVYFALRDAFASGWLPDGCKPEPQAAPPVPRPVKGEKHYRGVRRRPWGKYAAEIRDPAKNGARVWLGTFDTAEEAAMAYDKAAYRMRGSKALLNFPLRIGSDLGLGPKPETSSDSDSGSPKKRRRSESPVSVKELRPIKEEQDAVVEVATRVENPLVG</sequence>
<dbReference type="InterPro" id="IPR036955">
    <property type="entry name" value="AP2/ERF_dom_sf"/>
</dbReference>
<dbReference type="PANTHER" id="PTHR31190">
    <property type="entry name" value="DNA-BINDING DOMAIN"/>
    <property type="match status" value="1"/>
</dbReference>
<evidence type="ECO:0000313" key="9">
    <source>
        <dbReference type="Proteomes" id="UP001151287"/>
    </source>
</evidence>
<evidence type="ECO:0000256" key="2">
    <source>
        <dbReference type="ARBA" id="ARBA00023015"/>
    </source>
</evidence>
<dbReference type="GO" id="GO:0005634">
    <property type="term" value="C:nucleus"/>
    <property type="evidence" value="ECO:0007669"/>
    <property type="project" value="UniProtKB-SubCell"/>
</dbReference>
<evidence type="ECO:0000259" key="7">
    <source>
        <dbReference type="PROSITE" id="PS51032"/>
    </source>
</evidence>
<comment type="caution">
    <text evidence="8">The sequence shown here is derived from an EMBL/GenBank/DDBJ whole genome shotgun (WGS) entry which is preliminary data.</text>
</comment>
<dbReference type="SMART" id="SM00380">
    <property type="entry name" value="AP2"/>
    <property type="match status" value="1"/>
</dbReference>
<dbReference type="PROSITE" id="PS51032">
    <property type="entry name" value="AP2_ERF"/>
    <property type="match status" value="1"/>
</dbReference>
<keyword evidence="9" id="KW-1185">Reference proteome</keyword>
<evidence type="ECO:0000256" key="6">
    <source>
        <dbReference type="SAM" id="MobiDB-lite"/>
    </source>
</evidence>
<feature type="domain" description="AP2/ERF" evidence="7">
    <location>
        <begin position="91"/>
        <end position="149"/>
    </location>
</feature>
<keyword evidence="5" id="KW-0539">Nucleus</keyword>
<dbReference type="PRINTS" id="PR00367">
    <property type="entry name" value="ETHRSPELEMNT"/>
</dbReference>
<dbReference type="GO" id="GO:0003700">
    <property type="term" value="F:DNA-binding transcription factor activity"/>
    <property type="evidence" value="ECO:0007669"/>
    <property type="project" value="InterPro"/>
</dbReference>
<evidence type="ECO:0000256" key="3">
    <source>
        <dbReference type="ARBA" id="ARBA00023125"/>
    </source>
</evidence>
<name>A0A9Q0HQ45_9POAL</name>
<evidence type="ECO:0000256" key="4">
    <source>
        <dbReference type="ARBA" id="ARBA00023163"/>
    </source>
</evidence>
<dbReference type="OrthoDB" id="1647183at2759"/>
<evidence type="ECO:0000313" key="8">
    <source>
        <dbReference type="EMBL" id="KAJ1693840.1"/>
    </source>
</evidence>
<protein>
    <recommendedName>
        <fullName evidence="7">AP2/ERF domain-containing protein</fullName>
    </recommendedName>
</protein>
<feature type="compositionally biased region" description="Low complexity" evidence="6">
    <location>
        <begin position="10"/>
        <end position="22"/>
    </location>
</feature>
<feature type="region of interest" description="Disordered" evidence="6">
    <location>
        <begin position="1"/>
        <end position="22"/>
    </location>
</feature>
<feature type="region of interest" description="Disordered" evidence="6">
    <location>
        <begin position="156"/>
        <end position="192"/>
    </location>
</feature>
<comment type="subcellular location">
    <subcellularLocation>
        <location evidence="1">Nucleus</location>
    </subcellularLocation>
</comment>
<dbReference type="CDD" id="cd00018">
    <property type="entry name" value="AP2"/>
    <property type="match status" value="1"/>
</dbReference>
<gene>
    <name evidence="8" type="ORF">LUZ63_010538</name>
</gene>
<dbReference type="SUPFAM" id="SSF54171">
    <property type="entry name" value="DNA-binding domain"/>
    <property type="match status" value="1"/>
</dbReference>
<keyword evidence="3" id="KW-0238">DNA-binding</keyword>
<dbReference type="GO" id="GO:0003677">
    <property type="term" value="F:DNA binding"/>
    <property type="evidence" value="ECO:0007669"/>
    <property type="project" value="UniProtKB-KW"/>
</dbReference>
<dbReference type="PANTHER" id="PTHR31190:SF173">
    <property type="entry name" value="PATHOGENESIS-RELATED GENES TRANSCRIPTIONAL ACTIVATOR PTI5"/>
    <property type="match status" value="1"/>
</dbReference>
<dbReference type="Gene3D" id="3.30.730.10">
    <property type="entry name" value="AP2/ERF domain"/>
    <property type="match status" value="1"/>
</dbReference>
<dbReference type="InterPro" id="IPR016177">
    <property type="entry name" value="DNA-bd_dom_sf"/>
</dbReference>
<dbReference type="GO" id="GO:0009873">
    <property type="term" value="P:ethylene-activated signaling pathway"/>
    <property type="evidence" value="ECO:0007669"/>
    <property type="project" value="InterPro"/>
</dbReference>
<accession>A0A9Q0HQ45</accession>
<dbReference type="InterPro" id="IPR001471">
    <property type="entry name" value="AP2/ERF_dom"/>
</dbReference>
<keyword evidence="4" id="KW-0804">Transcription</keyword>
<reference evidence="8" key="1">
    <citation type="journal article" date="2022" name="Cell">
        <title>Repeat-based holocentromeres influence genome architecture and karyotype evolution.</title>
        <authorList>
            <person name="Hofstatter P.G."/>
            <person name="Thangavel G."/>
            <person name="Lux T."/>
            <person name="Neumann P."/>
            <person name="Vondrak T."/>
            <person name="Novak P."/>
            <person name="Zhang M."/>
            <person name="Costa L."/>
            <person name="Castellani M."/>
            <person name="Scott A."/>
            <person name="Toegelov H."/>
            <person name="Fuchs J."/>
            <person name="Mata-Sucre Y."/>
            <person name="Dias Y."/>
            <person name="Vanzela A.L.L."/>
            <person name="Huettel B."/>
            <person name="Almeida C.C.S."/>
            <person name="Simkova H."/>
            <person name="Souza G."/>
            <person name="Pedrosa-Harand A."/>
            <person name="Macas J."/>
            <person name="Mayer K.F.X."/>
            <person name="Houben A."/>
            <person name="Marques A."/>
        </authorList>
    </citation>
    <scope>NUCLEOTIDE SEQUENCE</scope>
    <source>
        <strain evidence="8">RhyBre1mFocal</strain>
    </source>
</reference>
<organism evidence="8 9">
    <name type="scientific">Rhynchospora breviuscula</name>
    <dbReference type="NCBI Taxonomy" id="2022672"/>
    <lineage>
        <taxon>Eukaryota</taxon>
        <taxon>Viridiplantae</taxon>
        <taxon>Streptophyta</taxon>
        <taxon>Embryophyta</taxon>
        <taxon>Tracheophyta</taxon>
        <taxon>Spermatophyta</taxon>
        <taxon>Magnoliopsida</taxon>
        <taxon>Liliopsida</taxon>
        <taxon>Poales</taxon>
        <taxon>Cyperaceae</taxon>
        <taxon>Cyperoideae</taxon>
        <taxon>Rhynchosporeae</taxon>
        <taxon>Rhynchospora</taxon>
    </lineage>
</organism>
<dbReference type="FunFam" id="3.30.730.10:FF:000001">
    <property type="entry name" value="Ethylene-responsive transcription factor 2"/>
    <property type="match status" value="1"/>
</dbReference>
<dbReference type="InterPro" id="IPR044808">
    <property type="entry name" value="ERF_plant"/>
</dbReference>
<dbReference type="EMBL" id="JAMQYH010000003">
    <property type="protein sequence ID" value="KAJ1693840.1"/>
    <property type="molecule type" value="Genomic_DNA"/>
</dbReference>